<name>A0A9P1CWR5_9DINO</name>
<feature type="non-terminal residue" evidence="1">
    <location>
        <position position="1"/>
    </location>
</feature>
<organism evidence="1">
    <name type="scientific">Cladocopium goreaui</name>
    <dbReference type="NCBI Taxonomy" id="2562237"/>
    <lineage>
        <taxon>Eukaryota</taxon>
        <taxon>Sar</taxon>
        <taxon>Alveolata</taxon>
        <taxon>Dinophyceae</taxon>
        <taxon>Suessiales</taxon>
        <taxon>Symbiodiniaceae</taxon>
        <taxon>Cladocopium</taxon>
    </lineage>
</organism>
<accession>A0A9P1CWR5</accession>
<evidence type="ECO:0000313" key="3">
    <source>
        <dbReference type="Proteomes" id="UP001152797"/>
    </source>
</evidence>
<dbReference type="OrthoDB" id="446799at2759"/>
<dbReference type="PANTHER" id="PTHR39444">
    <property type="entry name" value="SITE-SPECIFIC DNA-METHYLTRANSFERASE (ADENINE-SPECIFIC)"/>
    <property type="match status" value="1"/>
</dbReference>
<dbReference type="EMBL" id="CAMXCT020002544">
    <property type="protein sequence ID" value="CAL1152166.1"/>
    <property type="molecule type" value="Genomic_DNA"/>
</dbReference>
<reference evidence="1" key="1">
    <citation type="submission" date="2022-10" db="EMBL/GenBank/DDBJ databases">
        <authorList>
            <person name="Chen Y."/>
            <person name="Dougan E. K."/>
            <person name="Chan C."/>
            <person name="Rhodes N."/>
            <person name="Thang M."/>
        </authorList>
    </citation>
    <scope>NUCLEOTIDE SEQUENCE</scope>
</reference>
<comment type="caution">
    <text evidence="1">The sequence shown here is derived from an EMBL/GenBank/DDBJ whole genome shotgun (WGS) entry which is preliminary data.</text>
</comment>
<dbReference type="PANTHER" id="PTHR39444:SF3">
    <property type="entry name" value="SITE-SPECIFIC DNA-METHYLTRANSFERASE (ADENINE-SPECIFIC)"/>
    <property type="match status" value="1"/>
</dbReference>
<proteinExistence type="predicted"/>
<keyword evidence="3" id="KW-1185">Reference proteome</keyword>
<reference evidence="2 3" key="2">
    <citation type="submission" date="2024-05" db="EMBL/GenBank/DDBJ databases">
        <authorList>
            <person name="Chen Y."/>
            <person name="Shah S."/>
            <person name="Dougan E. K."/>
            <person name="Thang M."/>
            <person name="Chan C."/>
        </authorList>
    </citation>
    <scope>NUCLEOTIDE SEQUENCE [LARGE SCALE GENOMIC DNA]</scope>
</reference>
<dbReference type="AlphaFoldDB" id="A0A9P1CWR5"/>
<evidence type="ECO:0000313" key="1">
    <source>
        <dbReference type="EMBL" id="CAI3998791.1"/>
    </source>
</evidence>
<sequence length="456" mass="50504">YFAAYKKKTVWMPFYYDGVCADHLRSLGFLNVIHRQEDFFQRVEDRDFLSRVDLIWDNPPYTAPEMKERVLRSLAQCGKPFAMLLPISVLHVGFVREIIDMQQVQAIIPRRVHVRKTGKDRPAAEGLPGPPSEEILPFKYLCWFCCHTRLPRDLIFVDDAKAEAEEAEAGADANDAVVGFAKGAEGPAPEVFDEVDVSAVQLTSRRLPEFPGLGPGGNPVPAMTTSNVVFDQETLECKDPRWQHTADGLWTFRQIADAYLVFGAKKFYKPGGVPDPLTQCVGALVIAAGEFRDSGVFQLDFLRTGHCGEVVNPQIQKDGGIMNLCISGFGAGYLTAAPWVDEAKSLIATLEDTVFQTCNHAPPYVNNYSCPDPLAVPGVLYPNYIGAFCHKWFASRWSTCDLTQTTPRCCGLFNGGANAGRDKYPFPEYYYAKAQKHLDAGADFTQTCIEALAGTT</sequence>
<dbReference type="EMBL" id="CAMXCT030002544">
    <property type="protein sequence ID" value="CAL4786103.1"/>
    <property type="molecule type" value="Genomic_DNA"/>
</dbReference>
<dbReference type="Proteomes" id="UP001152797">
    <property type="component" value="Unassembled WGS sequence"/>
</dbReference>
<dbReference type="EMBL" id="CAMXCT010002544">
    <property type="protein sequence ID" value="CAI3998791.1"/>
    <property type="molecule type" value="Genomic_DNA"/>
</dbReference>
<protein>
    <submittedName>
        <fullName evidence="1">Uncharacterized protein</fullName>
    </submittedName>
</protein>
<gene>
    <name evidence="1" type="ORF">C1SCF055_LOCUS25063</name>
</gene>
<evidence type="ECO:0000313" key="2">
    <source>
        <dbReference type="EMBL" id="CAL4786103.1"/>
    </source>
</evidence>